<dbReference type="InterPro" id="IPR000868">
    <property type="entry name" value="Isochorismatase-like_dom"/>
</dbReference>
<dbReference type="GO" id="GO:0016787">
    <property type="term" value="F:hydrolase activity"/>
    <property type="evidence" value="ECO:0007669"/>
    <property type="project" value="UniProtKB-KW"/>
</dbReference>
<dbReference type="InterPro" id="IPR036380">
    <property type="entry name" value="Isochorismatase-like_sf"/>
</dbReference>
<organism evidence="3 4">
    <name type="scientific">Raoultella planticola</name>
    <name type="common">Klebsiella planticola</name>
    <dbReference type="NCBI Taxonomy" id="575"/>
    <lineage>
        <taxon>Bacteria</taxon>
        <taxon>Pseudomonadati</taxon>
        <taxon>Pseudomonadota</taxon>
        <taxon>Gammaproteobacteria</taxon>
        <taxon>Enterobacterales</taxon>
        <taxon>Enterobacteriaceae</taxon>
        <taxon>Klebsiella/Raoultella group</taxon>
        <taxon>Raoultella</taxon>
    </lineage>
</organism>
<feature type="domain" description="Isochorismatase-like" evidence="2">
    <location>
        <begin position="27"/>
        <end position="152"/>
    </location>
</feature>
<dbReference type="AlphaFoldDB" id="A0A485D7P0"/>
<dbReference type="EC" id="3.-.-.-" evidence="3"/>
<dbReference type="EMBL" id="CAADJE010000042">
    <property type="protein sequence ID" value="VFS92724.1"/>
    <property type="molecule type" value="Genomic_DNA"/>
</dbReference>
<dbReference type="SUPFAM" id="SSF52499">
    <property type="entry name" value="Isochorismatase-like hydrolases"/>
    <property type="match status" value="1"/>
</dbReference>
<proteinExistence type="predicted"/>
<name>A0A485D7P0_RAOPL</name>
<reference evidence="3 4" key="1">
    <citation type="submission" date="2019-03" db="EMBL/GenBank/DDBJ databases">
        <authorList>
            <consortium name="Pathogen Informatics"/>
        </authorList>
    </citation>
    <scope>NUCLEOTIDE SEQUENCE [LARGE SCALE GENOMIC DNA]</scope>
    <source>
        <strain evidence="3 4">NCTC12998</strain>
    </source>
</reference>
<gene>
    <name evidence="3" type="primary">yecD_2</name>
    <name evidence="3" type="ORF">NCTC12998_07438</name>
</gene>
<accession>A0A485D7P0</accession>
<evidence type="ECO:0000313" key="4">
    <source>
        <dbReference type="Proteomes" id="UP000345637"/>
    </source>
</evidence>
<evidence type="ECO:0000259" key="2">
    <source>
        <dbReference type="Pfam" id="PF00857"/>
    </source>
</evidence>
<dbReference type="Proteomes" id="UP000345637">
    <property type="component" value="Unassembled WGS sequence"/>
</dbReference>
<dbReference type="Pfam" id="PF00857">
    <property type="entry name" value="Isochorismatase"/>
    <property type="match status" value="1"/>
</dbReference>
<dbReference type="PANTHER" id="PTHR43540">
    <property type="entry name" value="PEROXYUREIDOACRYLATE/UREIDOACRYLATE AMIDOHYDROLASE-RELATED"/>
    <property type="match status" value="1"/>
</dbReference>
<dbReference type="Gene3D" id="3.40.50.850">
    <property type="entry name" value="Isochorismatase-like"/>
    <property type="match status" value="1"/>
</dbReference>
<sequence>METHHAFIRKCTFSYRYAARAFPWPLLSPHSSDTVLLNIRLLIENARQAQVPVFFARHIGPDDSPFSEQSPLTQLIPELNVNAEQDIVFIKKYPSCFRDTELQLQLSQRGVKQLVIAGMKTEFCVDTTCRAAPEHGFRTVLISDAHTTMDNKYLSASEIIAHHNVTLAGPFVTLATAACWSFHSEK</sequence>
<keyword evidence="1 3" id="KW-0378">Hydrolase</keyword>
<evidence type="ECO:0000313" key="3">
    <source>
        <dbReference type="EMBL" id="VFS92724.1"/>
    </source>
</evidence>
<evidence type="ECO:0000256" key="1">
    <source>
        <dbReference type="ARBA" id="ARBA00022801"/>
    </source>
</evidence>
<dbReference type="PANTHER" id="PTHR43540:SF6">
    <property type="entry name" value="ISOCHORISMATASE-LIKE DOMAIN-CONTAINING PROTEIN"/>
    <property type="match status" value="1"/>
</dbReference>
<protein>
    <submittedName>
        <fullName evidence="3">Isochorismatase family protein yecD</fullName>
        <ecNumber evidence="3">3.-.-.-</ecNumber>
    </submittedName>
</protein>
<dbReference type="InterPro" id="IPR050272">
    <property type="entry name" value="Isochorismatase-like_hydrls"/>
</dbReference>